<evidence type="ECO:0000313" key="1">
    <source>
        <dbReference type="EMBL" id="CAG8855867.1"/>
    </source>
</evidence>
<keyword evidence="2" id="KW-1185">Reference proteome</keyword>
<reference evidence="1 2" key="1">
    <citation type="submission" date="2021-06" db="EMBL/GenBank/DDBJ databases">
        <authorList>
            <person name="Kallberg Y."/>
            <person name="Tangrot J."/>
            <person name="Rosling A."/>
        </authorList>
    </citation>
    <scope>NUCLEOTIDE SEQUENCE [LARGE SCALE GENOMIC DNA]</scope>
    <source>
        <strain evidence="1 2">120-4 pot B 10/14</strain>
    </source>
</reference>
<feature type="non-terminal residue" evidence="1">
    <location>
        <position position="99"/>
    </location>
</feature>
<feature type="non-terminal residue" evidence="1">
    <location>
        <position position="1"/>
    </location>
</feature>
<proteinExistence type="predicted"/>
<name>A0ABN7XLF7_GIGMA</name>
<gene>
    <name evidence="1" type="ORF">GMARGA_LOCUS44688</name>
</gene>
<dbReference type="Proteomes" id="UP000789901">
    <property type="component" value="Unassembled WGS sequence"/>
</dbReference>
<comment type="caution">
    <text evidence="1">The sequence shown here is derived from an EMBL/GenBank/DDBJ whole genome shotgun (WGS) entry which is preliminary data.</text>
</comment>
<organism evidence="1 2">
    <name type="scientific">Gigaspora margarita</name>
    <dbReference type="NCBI Taxonomy" id="4874"/>
    <lineage>
        <taxon>Eukaryota</taxon>
        <taxon>Fungi</taxon>
        <taxon>Fungi incertae sedis</taxon>
        <taxon>Mucoromycota</taxon>
        <taxon>Glomeromycotina</taxon>
        <taxon>Glomeromycetes</taxon>
        <taxon>Diversisporales</taxon>
        <taxon>Gigasporaceae</taxon>
        <taxon>Gigaspora</taxon>
    </lineage>
</organism>
<accession>A0ABN7XLF7</accession>
<sequence>HWESIKDITESTAPSIHDSITRSRVSYLNGGGGEWTPECMEEKKFPRVVIWDELNKRADYYEEVLTNYWAKCPRLQELKKKMRCQNNRVQSDLFREVLP</sequence>
<protein>
    <submittedName>
        <fullName evidence="1">25812_t:CDS:1</fullName>
    </submittedName>
</protein>
<evidence type="ECO:0000313" key="2">
    <source>
        <dbReference type="Proteomes" id="UP000789901"/>
    </source>
</evidence>
<dbReference type="EMBL" id="CAJVQB010154005">
    <property type="protein sequence ID" value="CAG8855867.1"/>
    <property type="molecule type" value="Genomic_DNA"/>
</dbReference>